<reference evidence="1" key="1">
    <citation type="submission" date="2019-10" db="EMBL/GenBank/DDBJ databases">
        <authorList>
            <person name="Ashton P.M."/>
            <person name="Dallman T."/>
            <person name="Nair S."/>
            <person name="De Pinna E."/>
            <person name="Peters T."/>
            <person name="Grant K."/>
        </authorList>
    </citation>
    <scope>NUCLEOTIDE SEQUENCE</scope>
    <source>
        <strain evidence="1">808196</strain>
    </source>
</reference>
<protein>
    <submittedName>
        <fullName evidence="1">Uncharacterized protein</fullName>
    </submittedName>
</protein>
<comment type="caution">
    <text evidence="1">The sequence shown here is derived from an EMBL/GenBank/DDBJ whole genome shotgun (WGS) entry which is preliminary data.</text>
</comment>
<organism evidence="1">
    <name type="scientific">Salmonella enterica I</name>
    <dbReference type="NCBI Taxonomy" id="59201"/>
    <lineage>
        <taxon>Bacteria</taxon>
        <taxon>Pseudomonadati</taxon>
        <taxon>Pseudomonadota</taxon>
        <taxon>Gammaproteobacteria</taxon>
        <taxon>Enterobacterales</taxon>
        <taxon>Enterobacteriaceae</taxon>
        <taxon>Salmonella</taxon>
    </lineage>
</organism>
<name>A0A626REU7_SALET</name>
<dbReference type="EMBL" id="AALMQK010000032">
    <property type="protein sequence ID" value="EDB1934992.1"/>
    <property type="molecule type" value="Genomic_DNA"/>
</dbReference>
<proteinExistence type="predicted"/>
<sequence length="88" mass="10037">MTSKQVSYKCYCPLCGRKFSAKAAWKHINDYHPKASERELMMIRDVKREKISFATKPLNANKNAILYQMHRSSGPDYSGGLPSLGKKK</sequence>
<dbReference type="AlphaFoldDB" id="A0A626REU7"/>
<accession>A0A626REU7</accession>
<gene>
    <name evidence="1" type="ORF">F9P26_18945</name>
</gene>
<evidence type="ECO:0000313" key="1">
    <source>
        <dbReference type="EMBL" id="EDB1934992.1"/>
    </source>
</evidence>